<dbReference type="AlphaFoldDB" id="A0A943UYG1"/>
<keyword evidence="1" id="KW-0812">Transmembrane</keyword>
<feature type="transmembrane region" description="Helical" evidence="1">
    <location>
        <begin position="233"/>
        <end position="255"/>
    </location>
</feature>
<feature type="transmembrane region" description="Helical" evidence="1">
    <location>
        <begin position="199"/>
        <end position="221"/>
    </location>
</feature>
<sequence>MAEQSAANVRPAKVFQFAGTLVGTLIGSGFASGQEVMQFFTSYGVPGIFGSIVTTILFAVLGAVFMNYGYKHAKSADFSSFRFFCGKYIGTFLEWFTILFCFLVGIIMISGAGATFNQYFGLPQFAGSAIMAAIALASALLGMNRIVKLLGSIGPVAIIFLIVIALVALSSNWENIGQADAAIAAAGDSVIRGVGDSSAWWIVGAVMYVAYNILAGVPFISKMGTEAASRKEAILGGAFGGVLLGLCAICLNLAMLSTYSEVSVQEVPALQFATMISPVVGVVFAVVLLIMIYNTIVPMIISVANQISSEEKDPVKYKGIIVALAIVMLIGGQLPFSTLVNVVYPFVGYFGIAFMAVILVQYIRWHFSGKKSE</sequence>
<name>A0A943UYG1_9ACTN</name>
<feature type="transmembrane region" description="Helical" evidence="1">
    <location>
        <begin position="149"/>
        <end position="169"/>
    </location>
</feature>
<evidence type="ECO:0008006" key="4">
    <source>
        <dbReference type="Google" id="ProtNLM"/>
    </source>
</evidence>
<dbReference type="InterPro" id="IPR038728">
    <property type="entry name" value="YkvI-like"/>
</dbReference>
<dbReference type="PANTHER" id="PTHR37814">
    <property type="entry name" value="CONSERVED MEMBRANE PROTEIN"/>
    <property type="match status" value="1"/>
</dbReference>
<reference evidence="2" key="1">
    <citation type="submission" date="2021-02" db="EMBL/GenBank/DDBJ databases">
        <title>Infant gut strain persistence is associated with maternal origin, phylogeny, and functional potential including surface adhesion and iron acquisition.</title>
        <authorList>
            <person name="Lou Y.C."/>
        </authorList>
    </citation>
    <scope>NUCLEOTIDE SEQUENCE</scope>
    <source>
        <strain evidence="2">L2_039_000G1_dasL2_039_000G1_concoct_11</strain>
    </source>
</reference>
<feature type="transmembrane region" description="Helical" evidence="1">
    <location>
        <begin position="275"/>
        <end position="296"/>
    </location>
</feature>
<feature type="transmembrane region" description="Helical" evidence="1">
    <location>
        <begin position="43"/>
        <end position="70"/>
    </location>
</feature>
<keyword evidence="1" id="KW-0472">Membrane</keyword>
<keyword evidence="1" id="KW-1133">Transmembrane helix</keyword>
<feature type="transmembrane region" description="Helical" evidence="1">
    <location>
        <begin position="91"/>
        <end position="116"/>
    </location>
</feature>
<organism evidence="2 3">
    <name type="scientific">Slackia piriformis</name>
    <dbReference type="NCBI Taxonomy" id="626934"/>
    <lineage>
        <taxon>Bacteria</taxon>
        <taxon>Bacillati</taxon>
        <taxon>Actinomycetota</taxon>
        <taxon>Coriobacteriia</taxon>
        <taxon>Eggerthellales</taxon>
        <taxon>Eggerthellaceae</taxon>
        <taxon>Slackia</taxon>
    </lineage>
</organism>
<evidence type="ECO:0000313" key="3">
    <source>
        <dbReference type="Proteomes" id="UP000727506"/>
    </source>
</evidence>
<evidence type="ECO:0000256" key="1">
    <source>
        <dbReference type="SAM" id="Phobius"/>
    </source>
</evidence>
<gene>
    <name evidence="2" type="ORF">KH142_07820</name>
</gene>
<dbReference type="Proteomes" id="UP000727506">
    <property type="component" value="Unassembled WGS sequence"/>
</dbReference>
<protein>
    <recommendedName>
        <fullName evidence="4">Transporter</fullName>
    </recommendedName>
</protein>
<evidence type="ECO:0000313" key="2">
    <source>
        <dbReference type="EMBL" id="MBS6941364.1"/>
    </source>
</evidence>
<proteinExistence type="predicted"/>
<feature type="transmembrane region" description="Helical" evidence="1">
    <location>
        <begin position="317"/>
        <end position="336"/>
    </location>
</feature>
<dbReference type="PANTHER" id="PTHR37814:SF1">
    <property type="entry name" value="MEMBRANE PROTEIN"/>
    <property type="match status" value="1"/>
</dbReference>
<accession>A0A943UYG1</accession>
<dbReference type="EMBL" id="JAGZSV010000167">
    <property type="protein sequence ID" value="MBS6941364.1"/>
    <property type="molecule type" value="Genomic_DNA"/>
</dbReference>
<feature type="transmembrane region" description="Helical" evidence="1">
    <location>
        <begin position="342"/>
        <end position="363"/>
    </location>
</feature>
<feature type="transmembrane region" description="Helical" evidence="1">
    <location>
        <begin position="122"/>
        <end position="142"/>
    </location>
</feature>
<comment type="caution">
    <text evidence="2">The sequence shown here is derived from an EMBL/GenBank/DDBJ whole genome shotgun (WGS) entry which is preliminary data.</text>
</comment>